<evidence type="ECO:0000256" key="2">
    <source>
        <dbReference type="ARBA" id="ARBA00022649"/>
    </source>
</evidence>
<gene>
    <name evidence="3" type="primary">parD4</name>
    <name evidence="3" type="ORF">BOA8489_01750</name>
</gene>
<sequence length="81" mass="9365">MATMNVSLPDPMKTWVEARLKDGRYSNTSDYVRHLIRRDQERAQALEALQQAIDEGLKSGDAAPFDFKAFKAEMRKRHARK</sequence>
<evidence type="ECO:0000313" key="3">
    <source>
        <dbReference type="EMBL" id="SMX23640.1"/>
    </source>
</evidence>
<dbReference type="InterPro" id="IPR010985">
    <property type="entry name" value="Ribbon_hlx_hlx"/>
</dbReference>
<dbReference type="AlphaFoldDB" id="A0A238J0Y2"/>
<organism evidence="3 4">
    <name type="scientific">Boseongicola aestuarii</name>
    <dbReference type="NCBI Taxonomy" id="1470561"/>
    <lineage>
        <taxon>Bacteria</taxon>
        <taxon>Pseudomonadati</taxon>
        <taxon>Pseudomonadota</taxon>
        <taxon>Alphaproteobacteria</taxon>
        <taxon>Rhodobacterales</taxon>
        <taxon>Paracoccaceae</taxon>
        <taxon>Boseongicola</taxon>
    </lineage>
</organism>
<dbReference type="RefSeq" id="WP_093973798.1">
    <property type="nucleotide sequence ID" value="NZ_FXXQ01000005.1"/>
</dbReference>
<dbReference type="SUPFAM" id="SSF47598">
    <property type="entry name" value="Ribbon-helix-helix"/>
    <property type="match status" value="1"/>
</dbReference>
<dbReference type="NCBIfam" id="TIGR02606">
    <property type="entry name" value="antidote_CC2985"/>
    <property type="match status" value="1"/>
</dbReference>
<protein>
    <submittedName>
        <fullName evidence="3">Antitoxin ParD4</fullName>
    </submittedName>
</protein>
<dbReference type="Pfam" id="PF03693">
    <property type="entry name" value="ParD_antitoxin"/>
    <property type="match status" value="1"/>
</dbReference>
<evidence type="ECO:0000256" key="1">
    <source>
        <dbReference type="ARBA" id="ARBA00008580"/>
    </source>
</evidence>
<keyword evidence="2" id="KW-1277">Toxin-antitoxin system</keyword>
<name>A0A238J0Y2_9RHOB</name>
<dbReference type="EMBL" id="FXXQ01000005">
    <property type="protein sequence ID" value="SMX23640.1"/>
    <property type="molecule type" value="Genomic_DNA"/>
</dbReference>
<keyword evidence="4" id="KW-1185">Reference proteome</keyword>
<comment type="similarity">
    <text evidence="1">Belongs to the ParD antitoxin family.</text>
</comment>
<dbReference type="GO" id="GO:0006355">
    <property type="term" value="P:regulation of DNA-templated transcription"/>
    <property type="evidence" value="ECO:0007669"/>
    <property type="project" value="InterPro"/>
</dbReference>
<dbReference type="InterPro" id="IPR038296">
    <property type="entry name" value="ParD_sf"/>
</dbReference>
<reference evidence="3 4" key="1">
    <citation type="submission" date="2017-05" db="EMBL/GenBank/DDBJ databases">
        <authorList>
            <person name="Song R."/>
            <person name="Chenine A.L."/>
            <person name="Ruprecht R.M."/>
        </authorList>
    </citation>
    <scope>NUCLEOTIDE SEQUENCE [LARGE SCALE GENOMIC DNA]</scope>
    <source>
        <strain evidence="3 4">CECT 8489</strain>
    </source>
</reference>
<dbReference type="Gene3D" id="6.10.10.120">
    <property type="entry name" value="Antitoxin ParD1-like"/>
    <property type="match status" value="1"/>
</dbReference>
<dbReference type="CDD" id="cd22231">
    <property type="entry name" value="RHH_NikR_HicB-like"/>
    <property type="match status" value="1"/>
</dbReference>
<dbReference type="Proteomes" id="UP000201838">
    <property type="component" value="Unassembled WGS sequence"/>
</dbReference>
<dbReference type="PANTHER" id="PTHR36582:SF2">
    <property type="entry name" value="ANTITOXIN PARD"/>
    <property type="match status" value="1"/>
</dbReference>
<evidence type="ECO:0000313" key="4">
    <source>
        <dbReference type="Proteomes" id="UP000201838"/>
    </source>
</evidence>
<dbReference type="PANTHER" id="PTHR36582">
    <property type="entry name" value="ANTITOXIN PARD"/>
    <property type="match status" value="1"/>
</dbReference>
<accession>A0A238J0Y2</accession>
<proteinExistence type="inferred from homology"/>
<dbReference type="InterPro" id="IPR022789">
    <property type="entry name" value="ParD"/>
</dbReference>
<dbReference type="OrthoDB" id="9811310at2"/>